<protein>
    <submittedName>
        <fullName evidence="1">Uncharacterized protein</fullName>
    </submittedName>
</protein>
<name>A0ABD7L655_9ENTR</name>
<gene>
    <name evidence="1" type="ORF">SAMEA2273187_05024</name>
</gene>
<evidence type="ECO:0000313" key="2">
    <source>
        <dbReference type="Proteomes" id="UP000077295"/>
    </source>
</evidence>
<dbReference type="EMBL" id="FKEV01000042">
    <property type="protein sequence ID" value="SAF42662.1"/>
    <property type="molecule type" value="Genomic_DNA"/>
</dbReference>
<reference evidence="1 2" key="1">
    <citation type="submission" date="2016-03" db="EMBL/GenBank/DDBJ databases">
        <authorList>
            <consortium name="Pathogen Informatics"/>
        </authorList>
    </citation>
    <scope>NUCLEOTIDE SEQUENCE [LARGE SCALE GENOMIC DNA]</scope>
    <source>
        <strain evidence="2">e552</strain>
    </source>
</reference>
<dbReference type="AlphaFoldDB" id="A0ABD7L655"/>
<organism evidence="1 2">
    <name type="scientific">Enterobacter hormaechei</name>
    <dbReference type="NCBI Taxonomy" id="158836"/>
    <lineage>
        <taxon>Bacteria</taxon>
        <taxon>Pseudomonadati</taxon>
        <taxon>Pseudomonadota</taxon>
        <taxon>Gammaproteobacteria</taxon>
        <taxon>Enterobacterales</taxon>
        <taxon>Enterobacteriaceae</taxon>
        <taxon>Enterobacter</taxon>
        <taxon>Enterobacter cloacae complex</taxon>
    </lineage>
</organism>
<comment type="caution">
    <text evidence="1">The sequence shown here is derived from an EMBL/GenBank/DDBJ whole genome shotgun (WGS) entry which is preliminary data.</text>
</comment>
<dbReference type="Proteomes" id="UP000077295">
    <property type="component" value="Unassembled WGS sequence"/>
</dbReference>
<sequence length="98" mass="10919">MLASTSPPQPVKESDMNRLLFQSGNKTMLWEPSLYRVDWLNACEHCQCSKGIEVTSRSLSGTYLYAGDAVKCPQCGNQGVIDADGDGAWVEWDTEWED</sequence>
<accession>A0ABD7L655</accession>
<evidence type="ECO:0000313" key="1">
    <source>
        <dbReference type="EMBL" id="SAF42662.1"/>
    </source>
</evidence>
<proteinExistence type="predicted"/>